<feature type="compositionally biased region" description="Basic and acidic residues" evidence="4">
    <location>
        <begin position="127"/>
        <end position="139"/>
    </location>
</feature>
<proteinExistence type="predicted"/>
<keyword evidence="1" id="KW-0805">Transcription regulation</keyword>
<keyword evidence="2" id="KW-0238">DNA-binding</keyword>
<evidence type="ECO:0000313" key="6">
    <source>
        <dbReference type="EMBL" id="GAA4700570.1"/>
    </source>
</evidence>
<sequence>MHLRFTYACGYISVVDAFAVLADPLRRQVVELLAGGPVTAGEIAARFPVTRPAVSRHLRVLRESGLVESAVRGQHRVYTLRRAGLAELDHWLDRFRPLAEPAPAGPATRLDALDTELHRGRRARHGAPADRTGEHRGSA</sequence>
<dbReference type="InterPro" id="IPR036388">
    <property type="entry name" value="WH-like_DNA-bd_sf"/>
</dbReference>
<dbReference type="Pfam" id="PF12840">
    <property type="entry name" value="HTH_20"/>
    <property type="match status" value="1"/>
</dbReference>
<organism evidence="6 7">
    <name type="scientific">Pseudonocardia yuanmonensis</name>
    <dbReference type="NCBI Taxonomy" id="1095914"/>
    <lineage>
        <taxon>Bacteria</taxon>
        <taxon>Bacillati</taxon>
        <taxon>Actinomycetota</taxon>
        <taxon>Actinomycetes</taxon>
        <taxon>Pseudonocardiales</taxon>
        <taxon>Pseudonocardiaceae</taxon>
        <taxon>Pseudonocardia</taxon>
    </lineage>
</organism>
<evidence type="ECO:0000256" key="1">
    <source>
        <dbReference type="ARBA" id="ARBA00023015"/>
    </source>
</evidence>
<comment type="caution">
    <text evidence="6">The sequence shown here is derived from an EMBL/GenBank/DDBJ whole genome shotgun (WGS) entry which is preliminary data.</text>
</comment>
<dbReference type="SUPFAM" id="SSF46785">
    <property type="entry name" value="Winged helix' DNA-binding domain"/>
    <property type="match status" value="1"/>
</dbReference>
<dbReference type="PANTHER" id="PTHR33154:SF33">
    <property type="entry name" value="TRANSCRIPTIONAL REPRESSOR SDPR"/>
    <property type="match status" value="1"/>
</dbReference>
<reference evidence="7" key="1">
    <citation type="journal article" date="2019" name="Int. J. Syst. Evol. Microbiol.">
        <title>The Global Catalogue of Microorganisms (GCM) 10K type strain sequencing project: providing services to taxonomists for standard genome sequencing and annotation.</title>
        <authorList>
            <consortium name="The Broad Institute Genomics Platform"/>
            <consortium name="The Broad Institute Genome Sequencing Center for Infectious Disease"/>
            <person name="Wu L."/>
            <person name="Ma J."/>
        </authorList>
    </citation>
    <scope>NUCLEOTIDE SEQUENCE [LARGE SCALE GENOMIC DNA]</scope>
    <source>
        <strain evidence="7">JCM 18055</strain>
    </source>
</reference>
<dbReference type="CDD" id="cd00090">
    <property type="entry name" value="HTH_ARSR"/>
    <property type="match status" value="1"/>
</dbReference>
<dbReference type="InterPro" id="IPR011991">
    <property type="entry name" value="ArsR-like_HTH"/>
</dbReference>
<protein>
    <recommendedName>
        <fullName evidence="5">HTH arsR-type domain-containing protein</fullName>
    </recommendedName>
</protein>
<evidence type="ECO:0000313" key="7">
    <source>
        <dbReference type="Proteomes" id="UP001500325"/>
    </source>
</evidence>
<dbReference type="NCBIfam" id="NF033788">
    <property type="entry name" value="HTH_metalloreg"/>
    <property type="match status" value="1"/>
</dbReference>
<dbReference type="Gene3D" id="1.10.10.10">
    <property type="entry name" value="Winged helix-like DNA-binding domain superfamily/Winged helix DNA-binding domain"/>
    <property type="match status" value="1"/>
</dbReference>
<gene>
    <name evidence="6" type="ORF">GCM10023215_44200</name>
</gene>
<dbReference type="PANTHER" id="PTHR33154">
    <property type="entry name" value="TRANSCRIPTIONAL REGULATOR, ARSR FAMILY"/>
    <property type="match status" value="1"/>
</dbReference>
<dbReference type="InterPro" id="IPR036390">
    <property type="entry name" value="WH_DNA-bd_sf"/>
</dbReference>
<accession>A0ABP8X6K3</accession>
<dbReference type="InterPro" id="IPR051081">
    <property type="entry name" value="HTH_MetalResp_TranReg"/>
</dbReference>
<evidence type="ECO:0000256" key="2">
    <source>
        <dbReference type="ARBA" id="ARBA00023125"/>
    </source>
</evidence>
<dbReference type="EMBL" id="BAABIC010000015">
    <property type="protein sequence ID" value="GAA4700570.1"/>
    <property type="molecule type" value="Genomic_DNA"/>
</dbReference>
<evidence type="ECO:0000256" key="4">
    <source>
        <dbReference type="SAM" id="MobiDB-lite"/>
    </source>
</evidence>
<dbReference type="PROSITE" id="PS50987">
    <property type="entry name" value="HTH_ARSR_2"/>
    <property type="match status" value="1"/>
</dbReference>
<feature type="region of interest" description="Disordered" evidence="4">
    <location>
        <begin position="117"/>
        <end position="139"/>
    </location>
</feature>
<evidence type="ECO:0000259" key="5">
    <source>
        <dbReference type="PROSITE" id="PS50987"/>
    </source>
</evidence>
<feature type="domain" description="HTH arsR-type" evidence="5">
    <location>
        <begin position="6"/>
        <end position="100"/>
    </location>
</feature>
<dbReference type="PRINTS" id="PR00778">
    <property type="entry name" value="HTHARSR"/>
</dbReference>
<dbReference type="InterPro" id="IPR001845">
    <property type="entry name" value="HTH_ArsR_DNA-bd_dom"/>
</dbReference>
<keyword evidence="3" id="KW-0804">Transcription</keyword>
<name>A0ABP8X6K3_9PSEU</name>
<keyword evidence="7" id="KW-1185">Reference proteome</keyword>
<dbReference type="Proteomes" id="UP001500325">
    <property type="component" value="Unassembled WGS sequence"/>
</dbReference>
<evidence type="ECO:0000256" key="3">
    <source>
        <dbReference type="ARBA" id="ARBA00023163"/>
    </source>
</evidence>
<dbReference type="SMART" id="SM00418">
    <property type="entry name" value="HTH_ARSR"/>
    <property type="match status" value="1"/>
</dbReference>